<evidence type="ECO:0000313" key="1">
    <source>
        <dbReference type="EMBL" id="AEX62135.1"/>
    </source>
</evidence>
<gene>
    <name evidence="1" type="ORF">c7_L1273</name>
</gene>
<proteinExistence type="predicted"/>
<organism evidence="1">
    <name type="scientific">Megavirus courdo7</name>
    <dbReference type="NCBI Taxonomy" id="1128135"/>
    <lineage>
        <taxon>Viruses</taxon>
        <taxon>Varidnaviria</taxon>
        <taxon>Bamfordvirae</taxon>
        <taxon>Nucleocytoviricota</taxon>
        <taxon>Megaviricetes</taxon>
        <taxon>Imitervirales</taxon>
        <taxon>Mimiviridae</taxon>
        <taxon>Megamimivirinae</taxon>
        <taxon>Megavirus</taxon>
    </lineage>
</organism>
<sequence>MSNKPINLNLPGVTTPSDLQATFFAGGTAGHLTSYGGDVSYHKDFSSGAFAGGSGSYRGISGYGSSMGGGQINAYVGYNFLHNK</sequence>
<name>H2ECL2_9VIRU</name>
<dbReference type="EMBL" id="JN885993">
    <property type="protein sequence ID" value="AEX62135.1"/>
    <property type="molecule type" value="Genomic_DNA"/>
</dbReference>
<accession>H2ECL2</accession>
<reference evidence="1" key="1">
    <citation type="submission" date="2011-10" db="EMBL/GenBank/DDBJ databases">
        <title>Provirophages and transpovirons: unique mobilome of giant viruses.</title>
        <authorList>
            <person name="Desnues C."/>
            <person name="LaScola B."/>
            <person name="Yutin N."/>
            <person name="Fournous G."/>
            <person name="Koonin E."/>
            <person name="Raoult D."/>
        </authorList>
    </citation>
    <scope>NUCLEOTIDE SEQUENCE</scope>
    <source>
        <strain evidence="1">Mv13-c7</strain>
    </source>
</reference>
<protein>
    <submittedName>
        <fullName evidence="1">Uncharacterized protein</fullName>
    </submittedName>
</protein>